<organism evidence="1 2">
    <name type="scientific">Occultella gossypii</name>
    <dbReference type="NCBI Taxonomy" id="2800820"/>
    <lineage>
        <taxon>Bacteria</taxon>
        <taxon>Bacillati</taxon>
        <taxon>Actinomycetota</taxon>
        <taxon>Actinomycetes</taxon>
        <taxon>Micrococcales</taxon>
        <taxon>Ruaniaceae</taxon>
        <taxon>Occultella</taxon>
    </lineage>
</organism>
<protein>
    <submittedName>
        <fullName evidence="1">Uncharacterized protein</fullName>
    </submittedName>
</protein>
<reference evidence="1 2" key="1">
    <citation type="submission" date="2021-04" db="EMBL/GenBank/DDBJ databases">
        <title>Ruania sp. nov., isolated from sandy soil of mangrove forest.</title>
        <authorList>
            <person name="Ge X."/>
            <person name="Huang R."/>
            <person name="Liu W."/>
        </authorList>
    </citation>
    <scope>NUCLEOTIDE SEQUENCE [LARGE SCALE GENOMIC DNA]</scope>
    <source>
        <strain evidence="1 2">N2-46</strain>
    </source>
</reference>
<name>A0ABS7SHE7_9MICO</name>
<dbReference type="RefSeq" id="WP_223409972.1">
    <property type="nucleotide sequence ID" value="NZ_JAGSHT010000021.1"/>
</dbReference>
<evidence type="ECO:0000313" key="2">
    <source>
        <dbReference type="Proteomes" id="UP000826651"/>
    </source>
</evidence>
<proteinExistence type="predicted"/>
<dbReference type="EMBL" id="JAGSHT010000021">
    <property type="protein sequence ID" value="MBZ2198716.1"/>
    <property type="molecule type" value="Genomic_DNA"/>
</dbReference>
<evidence type="ECO:0000313" key="1">
    <source>
        <dbReference type="EMBL" id="MBZ2198716.1"/>
    </source>
</evidence>
<sequence>MRAPSPMITSPGLSSGAASALLASAAEQVRLGRAAYATVLPEHWDSPAASAYRRRIGTLTSAADRLAQTLDAAAAAARVHENQSAAVRAALAGPTMTPR</sequence>
<accession>A0ABS7SHE7</accession>
<keyword evidence="2" id="KW-1185">Reference proteome</keyword>
<dbReference type="Proteomes" id="UP000826651">
    <property type="component" value="Unassembled WGS sequence"/>
</dbReference>
<gene>
    <name evidence="1" type="ORF">KCQ71_21395</name>
</gene>
<comment type="caution">
    <text evidence="1">The sequence shown here is derived from an EMBL/GenBank/DDBJ whole genome shotgun (WGS) entry which is preliminary data.</text>
</comment>